<proteinExistence type="predicted"/>
<organism evidence="2 3">
    <name type="scientific">Asparagus officinalis</name>
    <name type="common">Garden asparagus</name>
    <dbReference type="NCBI Taxonomy" id="4686"/>
    <lineage>
        <taxon>Eukaryota</taxon>
        <taxon>Viridiplantae</taxon>
        <taxon>Streptophyta</taxon>
        <taxon>Embryophyta</taxon>
        <taxon>Tracheophyta</taxon>
        <taxon>Spermatophyta</taxon>
        <taxon>Magnoliopsida</taxon>
        <taxon>Liliopsida</taxon>
        <taxon>Asparagales</taxon>
        <taxon>Asparagaceae</taxon>
        <taxon>Asparagoideae</taxon>
        <taxon>Asparagus</taxon>
    </lineage>
</organism>
<name>A0A1R3L615_ASPOF</name>
<sequence length="122" mass="13183">MPALVGLKPPTTSPSVRQDHARTCTKSALGVEPRGIRPADALAVSLGPRVLLRKPELVVTTIIGLLAHPSQPRPFPAAALNTRIPAFRTAKRLELKQNWSSLPCVFSFALAASLRVQVRCEN</sequence>
<accession>A0A1R3L615</accession>
<evidence type="ECO:0000313" key="3">
    <source>
        <dbReference type="Proteomes" id="UP000243459"/>
    </source>
</evidence>
<gene>
    <name evidence="2" type="ORF">A4U43_UnF8060</name>
</gene>
<dbReference type="EMBL" id="KV863799">
    <property type="protein sequence ID" value="ONK55061.1"/>
    <property type="molecule type" value="Genomic_DNA"/>
</dbReference>
<protein>
    <submittedName>
        <fullName evidence="2">Uncharacterized protein</fullName>
    </submittedName>
</protein>
<dbReference type="Proteomes" id="UP000243459">
    <property type="component" value="Unassembled WGS sequence"/>
</dbReference>
<feature type="region of interest" description="Disordered" evidence="1">
    <location>
        <begin position="1"/>
        <end position="20"/>
    </location>
</feature>
<dbReference type="AlphaFoldDB" id="A0A1R3L615"/>
<reference evidence="3" key="1">
    <citation type="journal article" date="2017" name="Nat. Commun.">
        <title>The asparagus genome sheds light on the origin and evolution of a young Y chromosome.</title>
        <authorList>
            <person name="Harkess A."/>
            <person name="Zhou J."/>
            <person name="Xu C."/>
            <person name="Bowers J.E."/>
            <person name="Van der Hulst R."/>
            <person name="Ayyampalayam S."/>
            <person name="Mercati F."/>
            <person name="Riccardi P."/>
            <person name="McKain M.R."/>
            <person name="Kakrana A."/>
            <person name="Tang H."/>
            <person name="Ray J."/>
            <person name="Groenendijk J."/>
            <person name="Arikit S."/>
            <person name="Mathioni S.M."/>
            <person name="Nakano M."/>
            <person name="Shan H."/>
            <person name="Telgmann-Rauber A."/>
            <person name="Kanno A."/>
            <person name="Yue Z."/>
            <person name="Chen H."/>
            <person name="Li W."/>
            <person name="Chen Y."/>
            <person name="Xu X."/>
            <person name="Zhang Y."/>
            <person name="Luo S."/>
            <person name="Chen H."/>
            <person name="Gao J."/>
            <person name="Mao Z."/>
            <person name="Pires J.C."/>
            <person name="Luo M."/>
            <person name="Kudrna D."/>
            <person name="Wing R.A."/>
            <person name="Meyers B.C."/>
            <person name="Yi K."/>
            <person name="Kong H."/>
            <person name="Lavrijsen P."/>
            <person name="Sunseri F."/>
            <person name="Falavigna A."/>
            <person name="Ye Y."/>
            <person name="Leebens-Mack J.H."/>
            <person name="Chen G."/>
        </authorList>
    </citation>
    <scope>NUCLEOTIDE SEQUENCE [LARGE SCALE GENOMIC DNA]</scope>
    <source>
        <strain evidence="3">cv. DH0086</strain>
    </source>
</reference>
<keyword evidence="3" id="KW-1185">Reference proteome</keyword>
<evidence type="ECO:0000313" key="2">
    <source>
        <dbReference type="EMBL" id="ONK55061.1"/>
    </source>
</evidence>
<evidence type="ECO:0000256" key="1">
    <source>
        <dbReference type="SAM" id="MobiDB-lite"/>
    </source>
</evidence>
<dbReference type="Gramene" id="ONK55061">
    <property type="protein sequence ID" value="ONK55061"/>
    <property type="gene ID" value="A4U43_UnF8060"/>
</dbReference>